<accession>A0A9X1Q220</accession>
<gene>
    <name evidence="3" type="ORF">L0P92_29950</name>
</gene>
<feature type="domain" description="TrwC relaxase" evidence="2">
    <location>
        <begin position="3"/>
        <end position="257"/>
    </location>
</feature>
<feature type="region of interest" description="Disordered" evidence="1">
    <location>
        <begin position="504"/>
        <end position="565"/>
    </location>
</feature>
<feature type="compositionally biased region" description="Low complexity" evidence="1">
    <location>
        <begin position="516"/>
        <end position="531"/>
    </location>
</feature>
<dbReference type="EMBL" id="JAKEIP010000166">
    <property type="protein sequence ID" value="MCF1597750.1"/>
    <property type="molecule type" value="Genomic_DNA"/>
</dbReference>
<name>A0A9X1Q220_STRM4</name>
<protein>
    <submittedName>
        <fullName evidence="3">Relaxase domain-containing protein</fullName>
    </submittedName>
</protein>
<evidence type="ECO:0000313" key="4">
    <source>
        <dbReference type="Proteomes" id="UP001139384"/>
    </source>
</evidence>
<comment type="caution">
    <text evidence="3">The sequence shown here is derived from an EMBL/GenBank/DDBJ whole genome shotgun (WGS) entry which is preliminary data.</text>
</comment>
<dbReference type="Proteomes" id="UP001139384">
    <property type="component" value="Unassembled WGS sequence"/>
</dbReference>
<evidence type="ECO:0000259" key="2">
    <source>
        <dbReference type="Pfam" id="PF08751"/>
    </source>
</evidence>
<dbReference type="SUPFAM" id="SSF55464">
    <property type="entry name" value="Origin of replication-binding domain, RBD-like"/>
    <property type="match status" value="1"/>
</dbReference>
<organism evidence="3 4">
    <name type="scientific">Streptomyces muensis</name>
    <dbReference type="NCBI Taxonomy" id="1077944"/>
    <lineage>
        <taxon>Bacteria</taxon>
        <taxon>Bacillati</taxon>
        <taxon>Actinomycetota</taxon>
        <taxon>Actinomycetes</taxon>
        <taxon>Kitasatosporales</taxon>
        <taxon>Streptomycetaceae</taxon>
        <taxon>Streptomyces</taxon>
    </lineage>
</organism>
<proteinExistence type="predicted"/>
<reference evidence="3" key="1">
    <citation type="submission" date="2022-01" db="EMBL/GenBank/DDBJ databases">
        <title>Draft Genome Sequences of Seven Type Strains of the Genus Streptomyces.</title>
        <authorList>
            <person name="Aziz S."/>
            <person name="Coretto E."/>
            <person name="Chronakova A."/>
            <person name="Sproer C."/>
            <person name="Huber K."/>
            <person name="Nouioui I."/>
            <person name="Gross H."/>
        </authorList>
    </citation>
    <scope>NUCLEOTIDE SEQUENCE</scope>
    <source>
        <strain evidence="3">DSM 103493</strain>
    </source>
</reference>
<evidence type="ECO:0000313" key="3">
    <source>
        <dbReference type="EMBL" id="MCF1597750.1"/>
    </source>
</evidence>
<keyword evidence="4" id="KW-1185">Reference proteome</keyword>
<dbReference type="InterPro" id="IPR014862">
    <property type="entry name" value="TrwC"/>
</dbReference>
<feature type="region of interest" description="Disordered" evidence="1">
    <location>
        <begin position="371"/>
        <end position="403"/>
    </location>
</feature>
<evidence type="ECO:0000256" key="1">
    <source>
        <dbReference type="SAM" id="MobiDB-lite"/>
    </source>
</evidence>
<dbReference type="NCBIfam" id="NF041492">
    <property type="entry name" value="MobF"/>
    <property type="match status" value="1"/>
</dbReference>
<dbReference type="Pfam" id="PF08751">
    <property type="entry name" value="TrwC"/>
    <property type="match status" value="1"/>
</dbReference>
<sequence>MAAGKKPAAARRAGALGRKVKVTGAHLVFRPQPTLQLLWALGDEETRKAIEAAHERAIALVLAWIEDDAAVIRYGPQGIHRTRPAHGLVAARFRHYEARSGMPLLHDHLLLSLKGLRPKDGVWGAVHSTALLESAVAASALYNEVVMAEVCEALGLASEPRTVTPGRRPVMEVAGVPHELIRWTSRRSAQIAACLTDLEHEYVTATDDDGNLKFAPVVSERARAKLNRIAALKTRPAKPRPRSLTQLRQDWRDSARAFLAAGADIIDYLLERARAAAPAIRARVAAVVDVGLAAVAVTATVFVTNKDGCFHRRHLLAEARRHLALVQRGRRREPGLDEMIVKTAIAAHCTDITEARTERGEEPDYRLYTARWAPHGPSPARRRPTAAPDHGADREPPADPAGPLLPLEPGEWDIPRVPLLHDRAVIASTVLSARLRSALRTGRDPYDVFAHQQAAMPEQLLLFGQEGRPARKKAGPVDVAALRTGLEALELTADQLSRLGRAGRRLRKDSNQRAHQAAAGSAPSAQGAPAAEQDDADGAHPVRQDNQQAHRPQEPGPYRGRDAGH</sequence>
<dbReference type="AlphaFoldDB" id="A0A9X1Q220"/>